<proteinExistence type="predicted"/>
<accession>A0AA38CAC3</accession>
<protein>
    <submittedName>
        <fullName evidence="1">Uncharacterized protein</fullName>
    </submittedName>
</protein>
<dbReference type="AlphaFoldDB" id="A0AA38CAC3"/>
<dbReference type="Proteomes" id="UP000824469">
    <property type="component" value="Unassembled WGS sequence"/>
</dbReference>
<gene>
    <name evidence="1" type="ORF">KI387_044250</name>
</gene>
<reference evidence="1 2" key="1">
    <citation type="journal article" date="2021" name="Nat. Plants">
        <title>The Taxus genome provides insights into paclitaxel biosynthesis.</title>
        <authorList>
            <person name="Xiong X."/>
            <person name="Gou J."/>
            <person name="Liao Q."/>
            <person name="Li Y."/>
            <person name="Zhou Q."/>
            <person name="Bi G."/>
            <person name="Li C."/>
            <person name="Du R."/>
            <person name="Wang X."/>
            <person name="Sun T."/>
            <person name="Guo L."/>
            <person name="Liang H."/>
            <person name="Lu P."/>
            <person name="Wu Y."/>
            <person name="Zhang Z."/>
            <person name="Ro D.K."/>
            <person name="Shang Y."/>
            <person name="Huang S."/>
            <person name="Yan J."/>
        </authorList>
    </citation>
    <scope>NUCLEOTIDE SEQUENCE [LARGE SCALE GENOMIC DNA]</scope>
    <source>
        <strain evidence="1">Ta-2019</strain>
    </source>
</reference>
<sequence length="298" mass="33726">MAKRDEKESTTESCITSKFADIGDTDLGPEPLSELIDRSRAGKTSLMRAVKSSGIIRAAAFPYTAQLPEFVMECARSYHPSSRSVRDATGKTIIRLDAQFINYCLKISARKVVTSISIQDAGSRINGEANAHTFRTWMYAFIRTIEINKADSIINWSEIISDNIGEQLRNVKRTFSFKMTSYLVYAAASQGIFSKLDRCGVLSKDPIFECYPQLTVPACKKDFKVVNDGFFYEFICRLDRDLKANRVSKEAWEVVSRIGSLFIQFADFTYLRVTGFSGEPVKLPRYPNDRLITMELSR</sequence>
<name>A0AA38CAC3_TAXCH</name>
<keyword evidence="2" id="KW-1185">Reference proteome</keyword>
<comment type="caution">
    <text evidence="1">The sequence shown here is derived from an EMBL/GenBank/DDBJ whole genome shotgun (WGS) entry which is preliminary data.</text>
</comment>
<evidence type="ECO:0000313" key="1">
    <source>
        <dbReference type="EMBL" id="KAH9296670.1"/>
    </source>
</evidence>
<dbReference type="EMBL" id="JAHRHJ020000011">
    <property type="protein sequence ID" value="KAH9296670.1"/>
    <property type="molecule type" value="Genomic_DNA"/>
</dbReference>
<organism evidence="1 2">
    <name type="scientific">Taxus chinensis</name>
    <name type="common">Chinese yew</name>
    <name type="synonym">Taxus wallichiana var. chinensis</name>
    <dbReference type="NCBI Taxonomy" id="29808"/>
    <lineage>
        <taxon>Eukaryota</taxon>
        <taxon>Viridiplantae</taxon>
        <taxon>Streptophyta</taxon>
        <taxon>Embryophyta</taxon>
        <taxon>Tracheophyta</taxon>
        <taxon>Spermatophyta</taxon>
        <taxon>Pinopsida</taxon>
        <taxon>Pinidae</taxon>
        <taxon>Conifers II</taxon>
        <taxon>Cupressales</taxon>
        <taxon>Taxaceae</taxon>
        <taxon>Taxus</taxon>
    </lineage>
</organism>
<evidence type="ECO:0000313" key="2">
    <source>
        <dbReference type="Proteomes" id="UP000824469"/>
    </source>
</evidence>